<keyword evidence="3" id="KW-1185">Reference proteome</keyword>
<reference evidence="2" key="3">
    <citation type="submission" date="2025-09" db="UniProtKB">
        <authorList>
            <consortium name="Ensembl"/>
        </authorList>
    </citation>
    <scope>IDENTIFICATION</scope>
</reference>
<protein>
    <recommendedName>
        <fullName evidence="1">Macro domain-containing protein</fullName>
    </recommendedName>
</protein>
<feature type="domain" description="Macro" evidence="1">
    <location>
        <begin position="52"/>
        <end position="235"/>
    </location>
</feature>
<evidence type="ECO:0000313" key="2">
    <source>
        <dbReference type="Ensembl" id="ENSSFOP00015035878.2"/>
    </source>
</evidence>
<dbReference type="Ensembl" id="ENSSFOT00015036268.2">
    <property type="protein sequence ID" value="ENSSFOP00015035878.2"/>
    <property type="gene ID" value="ENSSFOG00015028359.1"/>
</dbReference>
<dbReference type="AlphaFoldDB" id="A0A8C9SH83"/>
<evidence type="ECO:0000313" key="3">
    <source>
        <dbReference type="Proteomes" id="UP000694397"/>
    </source>
</evidence>
<dbReference type="PANTHER" id="PTHR11106:SF111">
    <property type="entry name" value="MACRO DOMAIN-CONTAINING PROTEIN"/>
    <property type="match status" value="1"/>
</dbReference>
<name>A0A8C9SH83_SCLFO</name>
<dbReference type="PANTHER" id="PTHR11106">
    <property type="entry name" value="GANGLIOSIDE INDUCED DIFFERENTIATION ASSOCIATED PROTEIN 2-RELATED"/>
    <property type="match status" value="1"/>
</dbReference>
<reference evidence="2" key="2">
    <citation type="submission" date="2025-08" db="UniProtKB">
        <authorList>
            <consortium name="Ensembl"/>
        </authorList>
    </citation>
    <scope>IDENTIFICATION</scope>
</reference>
<dbReference type="OrthoDB" id="6133115at2759"/>
<dbReference type="CDD" id="cd02907">
    <property type="entry name" value="Macro_Af1521_BAL-like"/>
    <property type="match status" value="1"/>
</dbReference>
<evidence type="ECO:0000259" key="1">
    <source>
        <dbReference type="PROSITE" id="PS51154"/>
    </source>
</evidence>
<dbReference type="PROSITE" id="PS51154">
    <property type="entry name" value="MACRO"/>
    <property type="match status" value="1"/>
</dbReference>
<dbReference type="GeneTree" id="ENSGT00940000158837"/>
<dbReference type="SMART" id="SM00506">
    <property type="entry name" value="A1pp"/>
    <property type="match status" value="1"/>
</dbReference>
<sequence length="235" mass="25931">MIPVSEEVALLLTECRHELTSILQSKFGCTFVCHNVENGSPSKSRGAEMRPDVRFRVKLPKGLKISVWKDDLTTHRVDAVVNAANGDLIHGAGLASALSKAGGKEIEEECKRIIRKISRLPTGKAVVTTAGLLPCKKVIHAVGPELPEGASHKDVEEAGVLLREAIFNILAKVEEERLQSVAIPAISSGLFHFPLKRCADIIVQTLKEYHDKKDRTHIIIIISIQFFCRALFLER</sequence>
<proteinExistence type="predicted"/>
<dbReference type="Proteomes" id="UP000694397">
    <property type="component" value="Chromosome 1"/>
</dbReference>
<dbReference type="InterPro" id="IPR002589">
    <property type="entry name" value="Macro_dom"/>
</dbReference>
<dbReference type="Gene3D" id="3.40.220.10">
    <property type="entry name" value="Leucine Aminopeptidase, subunit E, domain 1"/>
    <property type="match status" value="1"/>
</dbReference>
<dbReference type="Pfam" id="PF01661">
    <property type="entry name" value="Macro"/>
    <property type="match status" value="1"/>
</dbReference>
<dbReference type="InterPro" id="IPR043472">
    <property type="entry name" value="Macro_dom-like"/>
</dbReference>
<dbReference type="SUPFAM" id="SSF52949">
    <property type="entry name" value="Macro domain-like"/>
    <property type="match status" value="1"/>
</dbReference>
<accession>A0A8C9SH83</accession>
<organism evidence="2 3">
    <name type="scientific">Scleropages formosus</name>
    <name type="common">Asian bonytongue</name>
    <name type="synonym">Osteoglossum formosum</name>
    <dbReference type="NCBI Taxonomy" id="113540"/>
    <lineage>
        <taxon>Eukaryota</taxon>
        <taxon>Metazoa</taxon>
        <taxon>Chordata</taxon>
        <taxon>Craniata</taxon>
        <taxon>Vertebrata</taxon>
        <taxon>Euteleostomi</taxon>
        <taxon>Actinopterygii</taxon>
        <taxon>Neopterygii</taxon>
        <taxon>Teleostei</taxon>
        <taxon>Osteoglossocephala</taxon>
        <taxon>Osteoglossomorpha</taxon>
        <taxon>Osteoglossiformes</taxon>
        <taxon>Osteoglossidae</taxon>
        <taxon>Scleropages</taxon>
    </lineage>
</organism>
<reference evidence="2 3" key="1">
    <citation type="submission" date="2019-04" db="EMBL/GenBank/DDBJ databases">
        <authorList>
            <consortium name="Wellcome Sanger Institute Data Sharing"/>
        </authorList>
    </citation>
    <scope>NUCLEOTIDE SEQUENCE [LARGE SCALE GENOMIC DNA]</scope>
</reference>